<organism evidence="5 6">
    <name type="scientific">Tsukamurella soli</name>
    <dbReference type="NCBI Taxonomy" id="644556"/>
    <lineage>
        <taxon>Bacteria</taxon>
        <taxon>Bacillati</taxon>
        <taxon>Actinomycetota</taxon>
        <taxon>Actinomycetes</taxon>
        <taxon>Mycobacteriales</taxon>
        <taxon>Tsukamurellaceae</taxon>
        <taxon>Tsukamurella</taxon>
    </lineage>
</organism>
<feature type="domain" description="Core-binding (CB)" evidence="4">
    <location>
        <begin position="8"/>
        <end position="89"/>
    </location>
</feature>
<evidence type="ECO:0000313" key="6">
    <source>
        <dbReference type="Proteomes" id="UP001500635"/>
    </source>
</evidence>
<reference evidence="6" key="1">
    <citation type="journal article" date="2019" name="Int. J. Syst. Evol. Microbiol.">
        <title>The Global Catalogue of Microorganisms (GCM) 10K type strain sequencing project: providing services to taxonomists for standard genome sequencing and annotation.</title>
        <authorList>
            <consortium name="The Broad Institute Genomics Platform"/>
            <consortium name="The Broad Institute Genome Sequencing Center for Infectious Disease"/>
            <person name="Wu L."/>
            <person name="Ma J."/>
        </authorList>
    </citation>
    <scope>NUCLEOTIDE SEQUENCE [LARGE SCALE GENOMIC DNA]</scope>
    <source>
        <strain evidence="6">JCM 17688</strain>
    </source>
</reference>
<keyword evidence="2" id="KW-0233">DNA recombination</keyword>
<proteinExistence type="predicted"/>
<dbReference type="EMBL" id="BAABFR010000003">
    <property type="protein sequence ID" value="GAA4383870.1"/>
    <property type="molecule type" value="Genomic_DNA"/>
</dbReference>
<sequence length="196" mass="21499">MAPAAGKLPLRDATDAWLADQHHLAPSTYSRYRSIAEGTVTARFGHLPLSKVTRPLIRKWIGEQVDADVPAETVHKNVGVLRRILGQAVEDGRLASNPALKVKLPPITTAEMRFLTLVELRALAEAAGTDAPAIWVLGVCGLRIGELIGLQHKNLDRRGGLIHVVRSVTVVDNKHVVVRRRTGSAVWCPCRRPSRR</sequence>
<dbReference type="InterPro" id="IPR004107">
    <property type="entry name" value="Integrase_SAM-like_N"/>
</dbReference>
<dbReference type="PROSITE" id="PS51900">
    <property type="entry name" value="CB"/>
    <property type="match status" value="1"/>
</dbReference>
<dbReference type="InterPro" id="IPR044068">
    <property type="entry name" value="CB"/>
</dbReference>
<evidence type="ECO:0000256" key="3">
    <source>
        <dbReference type="PROSITE-ProRule" id="PRU01248"/>
    </source>
</evidence>
<dbReference type="InterPro" id="IPR011010">
    <property type="entry name" value="DNA_brk_join_enz"/>
</dbReference>
<keyword evidence="1 3" id="KW-0238">DNA-binding</keyword>
<dbReference type="RefSeq" id="WP_344990043.1">
    <property type="nucleotide sequence ID" value="NZ_BAABFR010000003.1"/>
</dbReference>
<name>A0ABP8J2L2_9ACTN</name>
<dbReference type="Gene3D" id="1.10.150.130">
    <property type="match status" value="1"/>
</dbReference>
<evidence type="ECO:0000256" key="1">
    <source>
        <dbReference type="ARBA" id="ARBA00023125"/>
    </source>
</evidence>
<dbReference type="Gene3D" id="1.10.443.10">
    <property type="entry name" value="Intergrase catalytic core"/>
    <property type="match status" value="1"/>
</dbReference>
<evidence type="ECO:0000256" key="2">
    <source>
        <dbReference type="ARBA" id="ARBA00023172"/>
    </source>
</evidence>
<dbReference type="InterPro" id="IPR010998">
    <property type="entry name" value="Integrase_recombinase_N"/>
</dbReference>
<gene>
    <name evidence="5" type="ORF">GCM10023147_03680</name>
</gene>
<protein>
    <recommendedName>
        <fullName evidence="4">Core-binding (CB) domain-containing protein</fullName>
    </recommendedName>
</protein>
<accession>A0ABP8J2L2</accession>
<evidence type="ECO:0000313" key="5">
    <source>
        <dbReference type="EMBL" id="GAA4383870.1"/>
    </source>
</evidence>
<keyword evidence="6" id="KW-1185">Reference proteome</keyword>
<dbReference type="Proteomes" id="UP001500635">
    <property type="component" value="Unassembled WGS sequence"/>
</dbReference>
<dbReference type="Pfam" id="PF14659">
    <property type="entry name" value="Phage_int_SAM_3"/>
    <property type="match status" value="1"/>
</dbReference>
<dbReference type="InterPro" id="IPR013762">
    <property type="entry name" value="Integrase-like_cat_sf"/>
</dbReference>
<comment type="caution">
    <text evidence="5">The sequence shown here is derived from an EMBL/GenBank/DDBJ whole genome shotgun (WGS) entry which is preliminary data.</text>
</comment>
<dbReference type="SUPFAM" id="SSF56349">
    <property type="entry name" value="DNA breaking-rejoining enzymes"/>
    <property type="match status" value="1"/>
</dbReference>
<evidence type="ECO:0000259" key="4">
    <source>
        <dbReference type="PROSITE" id="PS51900"/>
    </source>
</evidence>